<dbReference type="Pfam" id="PF00534">
    <property type="entry name" value="Glycos_transf_1"/>
    <property type="match status" value="1"/>
</dbReference>
<organism evidence="3 4">
    <name type="scientific">Acinetobacter celticus</name>
    <dbReference type="NCBI Taxonomy" id="1891224"/>
    <lineage>
        <taxon>Bacteria</taxon>
        <taxon>Pseudomonadati</taxon>
        <taxon>Pseudomonadota</taxon>
        <taxon>Gammaproteobacteria</taxon>
        <taxon>Moraxellales</taxon>
        <taxon>Moraxellaceae</taxon>
        <taxon>Acinetobacter</taxon>
    </lineage>
</organism>
<dbReference type="GO" id="GO:1901135">
    <property type="term" value="P:carbohydrate derivative metabolic process"/>
    <property type="evidence" value="ECO:0007669"/>
    <property type="project" value="UniProtKB-ARBA"/>
</dbReference>
<dbReference type="Proteomes" id="UP000186553">
    <property type="component" value="Unassembled WGS sequence"/>
</dbReference>
<feature type="domain" description="Glycosyl transferase family 1" evidence="1">
    <location>
        <begin position="170"/>
        <end position="307"/>
    </location>
</feature>
<name>A0A1C3CUC4_9GAMM</name>
<dbReference type="STRING" id="1891224.BBP83_10775"/>
<dbReference type="Gene3D" id="3.40.50.2000">
    <property type="entry name" value="Glycogen Phosphorylase B"/>
    <property type="match status" value="2"/>
</dbReference>
<dbReference type="InterPro" id="IPR001296">
    <property type="entry name" value="Glyco_trans_1"/>
</dbReference>
<evidence type="ECO:0000313" key="3">
    <source>
        <dbReference type="EMBL" id="ODA12365.1"/>
    </source>
</evidence>
<comment type="caution">
    <text evidence="3">The sequence shown here is derived from an EMBL/GenBank/DDBJ whole genome shotgun (WGS) entry which is preliminary data.</text>
</comment>
<gene>
    <name evidence="3" type="ORF">BBP83_10775</name>
</gene>
<dbReference type="CDD" id="cd03811">
    <property type="entry name" value="GT4_GT28_WabH-like"/>
    <property type="match status" value="1"/>
</dbReference>
<accession>A0A1C3CUC4</accession>
<reference evidence="3 4" key="1">
    <citation type="submission" date="2016-07" db="EMBL/GenBank/DDBJ databases">
        <title>Acinetobacter sp. ANC 4603.</title>
        <authorList>
            <person name="Radolfova-Krizova L."/>
            <person name="Nemec A."/>
        </authorList>
    </citation>
    <scope>NUCLEOTIDE SEQUENCE [LARGE SCALE GENOMIC DNA]</scope>
    <source>
        <strain evidence="3 4">ANC 4603</strain>
    </source>
</reference>
<dbReference type="PANTHER" id="PTHR12526">
    <property type="entry name" value="GLYCOSYLTRANSFERASE"/>
    <property type="match status" value="1"/>
</dbReference>
<dbReference type="OrthoDB" id="9795746at2"/>
<dbReference type="Pfam" id="PF13439">
    <property type="entry name" value="Glyco_transf_4"/>
    <property type="match status" value="1"/>
</dbReference>
<keyword evidence="4" id="KW-1185">Reference proteome</keyword>
<evidence type="ECO:0000313" key="4">
    <source>
        <dbReference type="Proteomes" id="UP000186553"/>
    </source>
</evidence>
<evidence type="ECO:0000259" key="1">
    <source>
        <dbReference type="Pfam" id="PF00534"/>
    </source>
</evidence>
<dbReference type="SUPFAM" id="SSF53756">
    <property type="entry name" value="UDP-Glycosyltransferase/glycogen phosphorylase"/>
    <property type="match status" value="1"/>
</dbReference>
<dbReference type="AlphaFoldDB" id="A0A1C3CUC4"/>
<sequence length="335" mass="38123">MKIVQVLAMEGSWGGIENHTFELSKELAKNHEVHLILGLKYQGKMKHVENLHYHYLDFTRSRWNLFLLIELNNTIKFVNPNIVHAQGGKASKIISFLSNFFKTPTVATIHGMKSNIKDYLSFNKVIAVSKKAAQKLEKYRTVHIVYNGIQKPSTICSSYYNHGNSCFIKALAIGRLNSVKGFDLLIEAWQGVDAELEILGDGEDFEKLSRLIEKYKLQDRVKLIGFVENVHSHIEACDFVVVSSRREGGPLVVAEALLMQKPIISTDVGMVEDFIPPIYISSIENVKKLHELIELALTNYSSLRQDFNLSFAKAEKYLVIDKMVEETVKIYKECL</sequence>
<dbReference type="PANTHER" id="PTHR12526:SF634">
    <property type="entry name" value="BLL3361 PROTEIN"/>
    <property type="match status" value="1"/>
</dbReference>
<dbReference type="GO" id="GO:0016757">
    <property type="term" value="F:glycosyltransferase activity"/>
    <property type="evidence" value="ECO:0007669"/>
    <property type="project" value="InterPro"/>
</dbReference>
<proteinExistence type="predicted"/>
<dbReference type="RefSeq" id="WP_068888793.1">
    <property type="nucleotide sequence ID" value="NZ_CBCRUU010000010.1"/>
</dbReference>
<feature type="domain" description="Glycosyltransferase subfamily 4-like N-terminal" evidence="2">
    <location>
        <begin position="13"/>
        <end position="149"/>
    </location>
</feature>
<dbReference type="InterPro" id="IPR028098">
    <property type="entry name" value="Glyco_trans_4-like_N"/>
</dbReference>
<dbReference type="EMBL" id="MBDL01000011">
    <property type="protein sequence ID" value="ODA12365.1"/>
    <property type="molecule type" value="Genomic_DNA"/>
</dbReference>
<protein>
    <recommendedName>
        <fullName evidence="5">Glycosyl transferase family 1</fullName>
    </recommendedName>
</protein>
<evidence type="ECO:0000259" key="2">
    <source>
        <dbReference type="Pfam" id="PF13439"/>
    </source>
</evidence>
<evidence type="ECO:0008006" key="5">
    <source>
        <dbReference type="Google" id="ProtNLM"/>
    </source>
</evidence>